<sequence length="230" mass="26277">MKKIMLLVLIMLIAIPLVSAAGWDNVLDYENNDLKVTLSNTFLLLFKTSEIGTAELKSHPSVDYVKRVGFGNQVVMWYDFEFLRLYENGLGDVKFTDMKTGKTIERDYSFVYWGEKKRDVYGDGDCFYYINGTRECEQIVVGKRPYDDWLPYNSRDIPKGKIRIGLRVNTKVGDRTDGIWTIAGKEISKHAIWDVSSAVFVQNFGDAVNSPNSRGLFLKDDGTKMYLSDT</sequence>
<dbReference type="EMBL" id="BART01024380">
    <property type="protein sequence ID" value="GAH03648.1"/>
    <property type="molecule type" value="Genomic_DNA"/>
</dbReference>
<reference evidence="1" key="1">
    <citation type="journal article" date="2014" name="Front. Microbiol.">
        <title>High frequency of phylogenetically diverse reductive dehalogenase-homologous genes in deep subseafloor sedimentary metagenomes.</title>
        <authorList>
            <person name="Kawai M."/>
            <person name="Futagami T."/>
            <person name="Toyoda A."/>
            <person name="Takaki Y."/>
            <person name="Nishi S."/>
            <person name="Hori S."/>
            <person name="Arai W."/>
            <person name="Tsubouchi T."/>
            <person name="Morono Y."/>
            <person name="Uchiyama I."/>
            <person name="Ito T."/>
            <person name="Fujiyama A."/>
            <person name="Inagaki F."/>
            <person name="Takami H."/>
        </authorList>
    </citation>
    <scope>NUCLEOTIDE SEQUENCE</scope>
    <source>
        <strain evidence="1">Expedition CK06-06</strain>
    </source>
</reference>
<protein>
    <submittedName>
        <fullName evidence="1">Uncharacterized protein</fullName>
    </submittedName>
</protein>
<comment type="caution">
    <text evidence="1">The sequence shown here is derived from an EMBL/GenBank/DDBJ whole genome shotgun (WGS) entry which is preliminary data.</text>
</comment>
<feature type="non-terminal residue" evidence="1">
    <location>
        <position position="230"/>
    </location>
</feature>
<dbReference type="AlphaFoldDB" id="X1E4Q4"/>
<proteinExistence type="predicted"/>
<accession>X1E4Q4</accession>
<organism evidence="1">
    <name type="scientific">marine sediment metagenome</name>
    <dbReference type="NCBI Taxonomy" id="412755"/>
    <lineage>
        <taxon>unclassified sequences</taxon>
        <taxon>metagenomes</taxon>
        <taxon>ecological metagenomes</taxon>
    </lineage>
</organism>
<gene>
    <name evidence="1" type="ORF">S01H4_44058</name>
</gene>
<evidence type="ECO:0000313" key="1">
    <source>
        <dbReference type="EMBL" id="GAH03648.1"/>
    </source>
</evidence>
<name>X1E4Q4_9ZZZZ</name>